<protein>
    <submittedName>
        <fullName evidence="1">Uncharacterized protein</fullName>
    </submittedName>
</protein>
<name>A0A8D4BJG2_PRIMW</name>
<proteinExistence type="predicted"/>
<dbReference type="Proteomes" id="UP000001283">
    <property type="component" value="Chromosome"/>
</dbReference>
<evidence type="ECO:0000313" key="2">
    <source>
        <dbReference type="Proteomes" id="UP000001283"/>
    </source>
</evidence>
<reference evidence="1 2" key="1">
    <citation type="journal article" date="2011" name="J. Bacteriol.">
        <title>Complete genome sequence of the industrial strain Bacillus megaterium WSH-002.</title>
        <authorList>
            <person name="Liu L."/>
            <person name="Li Y."/>
            <person name="Zhang J."/>
            <person name="Zou W."/>
            <person name="Zhou Z."/>
            <person name="Liu J."/>
            <person name="Li X."/>
            <person name="Wang L."/>
            <person name="Chen J."/>
        </authorList>
    </citation>
    <scope>NUCLEOTIDE SEQUENCE [LARGE SCALE GENOMIC DNA]</scope>
    <source>
        <strain evidence="1 2">WSH-002</strain>
    </source>
</reference>
<accession>A0A8D4BJG2</accession>
<evidence type="ECO:0000313" key="1">
    <source>
        <dbReference type="EMBL" id="AEN88671.1"/>
    </source>
</evidence>
<organism evidence="1 2">
    <name type="scientific">Priestia megaterium (strain WSH-002)</name>
    <name type="common">Bacillus megaterium</name>
    <dbReference type="NCBI Taxonomy" id="1006007"/>
    <lineage>
        <taxon>Bacteria</taxon>
        <taxon>Bacillati</taxon>
        <taxon>Bacillota</taxon>
        <taxon>Bacilli</taxon>
        <taxon>Bacillales</taxon>
        <taxon>Bacillaceae</taxon>
        <taxon>Priestia</taxon>
    </lineage>
</organism>
<sequence>MDVQKNTNNSTGKGIQTLRKGQFKNKKLFLLKKDGSR</sequence>
<gene>
    <name evidence="1" type="ORF">BMWSH_1789</name>
</gene>
<dbReference type="KEGG" id="bmh:BMWSH_1789"/>
<dbReference type="EMBL" id="CP003017">
    <property type="protein sequence ID" value="AEN88671.1"/>
    <property type="molecule type" value="Genomic_DNA"/>
</dbReference>
<dbReference type="AlphaFoldDB" id="A0A8D4BJG2"/>